<sequence>MWQIAVLARFEVLQSLLSSHERENVKSAVFELHGVTRVNAEIREEVSAANDREETRDALTATRDDNSAHLERWKKWKLEGEKIDKLTSTAATAALQLLETRVTNLRFFARGKRGVLYAGETCSGCEPVVAKLAASASCTASVTLEAQWLRVVNRMGLGPKLLDAGAGWFLCERLQGKNVVEFLAQADEAVSPANAVWVVREMLCQCFAMDLLGVNKDEMTHPHRHVIVHRSSQQQQQQQLNTWRCTFVDFEKCSLTRKPKNVTQLCQFLSSPRMVALLQRKRVTVDVSRLRQCSKRYKHSQSTSTFGAIMRVFGL</sequence>
<name>A0AAV1T0G3_9STRA</name>
<proteinExistence type="predicted"/>
<comment type="caution">
    <text evidence="1">The sequence shown here is derived from an EMBL/GenBank/DDBJ whole genome shotgun (WGS) entry which is preliminary data.</text>
</comment>
<accession>A0AAV1T0G3</accession>
<evidence type="ECO:0000313" key="1">
    <source>
        <dbReference type="EMBL" id="CAK7895853.1"/>
    </source>
</evidence>
<dbReference type="Proteomes" id="UP001162060">
    <property type="component" value="Unassembled WGS sequence"/>
</dbReference>
<organism evidence="1 2">
    <name type="scientific">Peronospora matthiolae</name>
    <dbReference type="NCBI Taxonomy" id="2874970"/>
    <lineage>
        <taxon>Eukaryota</taxon>
        <taxon>Sar</taxon>
        <taxon>Stramenopiles</taxon>
        <taxon>Oomycota</taxon>
        <taxon>Peronosporomycetes</taxon>
        <taxon>Peronosporales</taxon>
        <taxon>Peronosporaceae</taxon>
        <taxon>Peronospora</taxon>
    </lineage>
</organism>
<reference evidence="1" key="1">
    <citation type="submission" date="2024-01" db="EMBL/GenBank/DDBJ databases">
        <authorList>
            <person name="Webb A."/>
        </authorList>
    </citation>
    <scope>NUCLEOTIDE SEQUENCE</scope>
    <source>
        <strain evidence="1">Pm1</strain>
    </source>
</reference>
<protein>
    <submittedName>
        <fullName evidence="1">Uncharacterized protein</fullName>
    </submittedName>
</protein>
<dbReference type="EMBL" id="CAKLBY020000004">
    <property type="protein sequence ID" value="CAK7895853.1"/>
    <property type="molecule type" value="Genomic_DNA"/>
</dbReference>
<gene>
    <name evidence="1" type="ORF">PM001_LOCUS1134</name>
</gene>
<dbReference type="AlphaFoldDB" id="A0AAV1T0G3"/>
<evidence type="ECO:0000313" key="2">
    <source>
        <dbReference type="Proteomes" id="UP001162060"/>
    </source>
</evidence>